<evidence type="ECO:0000256" key="9">
    <source>
        <dbReference type="ARBA" id="ARBA00023136"/>
    </source>
</evidence>
<dbReference type="GO" id="GO:0043495">
    <property type="term" value="F:protein-membrane adaptor activity"/>
    <property type="evidence" value="ECO:0007669"/>
    <property type="project" value="TreeGrafter"/>
</dbReference>
<proteinExistence type="inferred from homology"/>
<dbReference type="EMBL" id="LHPG02000007">
    <property type="protein sequence ID" value="PRW56894.1"/>
    <property type="molecule type" value="Genomic_DNA"/>
</dbReference>
<sequence>MVLQAASDWALRRLLKVVLKKNLKHMLATELDVEQLRVSLGTGALELSDVLLSPEWLAEQAPPGLEVASAFVGRLALSVAVTTLSCSLQLEDVLVVVRPSSSSTGRQAAPLASAAPPADLPDAAAAGASGADSGLGGPAIDDGVRLVAAGVETLLQRLSVTVTRLTIRIEGEREDAAAEGGSGTAAATLSCAQVCYGAAPGAPEPDQAPQPQHPGCPAAATARRLGFSGLTLAVQQEGPPLLAPLSGEAEVSVTWPLDGMPGHAPHVSVAASLEAVQLQLRPPDVVHLLSLARGYSAASAHARLLLEQQQQQLGGPAAAAGKTSAAAAQQWQAAVGQQMATAAGHASFLDDLMLPGFPEAAVQDALVESAAGITGQEELDEFYDSKSLLGSLQEAFSSAMSASVYASAAPGASTVSGSPGSRAYVSAAGAGSAPAGGGDLGSIFAMHDLAASIREMGGTRRKRWSGALTIPALTLTLLYPQTAGCTSQHFEPRLVAEALDLSLRAESGEASGSGSTGDGCSTLSAVVRVVEVAEHLPFPAAPSPASSTASVAAAWAGDYPLPDEPASGSALSSTLAQLTDLSQATVYLSAAAGLEGSIMMSAASQGAAALPRVQIVPVLRCGGQQGAAMVLLCMLGGQRERRPEQQMQKAGSGDASVGPDVAVMLQPLSLWCTLPLLAHLQSFAEPIASQLAAAQSAAPAAAAPEAASALNGDSGRTKAAVAAAISDILREQQAQQQAQAQQPASTVRLSVYLPAVCVVAAVPGALPPGLPKYFAADVRGSSSQLLASMAPRLGSQQPQALLASLRSSGMQPTLALQQGSDSSCLWQATLQTASLAVHAVAECGAAAGMGESVLGPGLAATQVACIEGSSPCGGGGLGLDVRWCQQAAAPPGSMDGLWAAAAQQPECLPEHATVRQQLSAGSMLLVAASSKAAVQLTLQHATLAAAGRLADGLLQLSAAPPPVEAATQATVLLECDIECTLAVPSGPPFTLTARSVHAAASSAMAGVAGSTAVSVAVSSLELTRPDACGSSRNQLLVHATGQQLADGQRRLALQLLVPLRPTGEPCMLCSNGRYVLPCQGRVCAAVAGAGSRRNGSSSSNGQRAAGGLQNGLPWSESAAGVAGFHQVAAERQTEHPLEASVFLDGGWYDPQQGGGGGSRFVMSPAGSPPAVLDSFMEEAAAGARHAGEQEGQGTWYGGGAEVWDEYEALQAPEEEEASTCFGSAGFDCLALPPDHPQPLRRLSLRDISLTITLADTFTTVLLPEDTAGSSGEEDEWGVEMPDSPAAAAHSFARRHEASEEEELVPLSAQVQARLEGLCLQLDSFADQDGSGDAAAEAGCPTRMRCALAVRHLEVRDSFQPRQGSGGGTGVGSNAAAAVAAAGAAATGWADLRRMLGYHASLHHLDWRLQVQLLPLLVHLDQAALAFLQHFFAPAEEEEGQVEKAPGGGAASEAEQAGSEAAQPAAGPSLYIQRCEVQPFTLTLHYRPHRVDLAALSSGQLSEVLNLVPWGGISLQFRHLRLFGMPGLAGLGTAAASAYVEDIARHQAGAFVNGIAPIASICRVSAAAAQLLAIPRAALYQRASDGSGGLSLAALADQDFRRQMQRGLAGLVRAVALEACNLGATVAAGAEVALAGEASASHTAGVKKALRQASAQLRSSSTGPRTAASAAATAVRTALLGVRNTLDREHTLERRLNQ</sequence>
<dbReference type="GO" id="GO:0006869">
    <property type="term" value="P:lipid transport"/>
    <property type="evidence" value="ECO:0007669"/>
    <property type="project" value="UniProtKB-KW"/>
</dbReference>
<dbReference type="PANTHER" id="PTHR13190:SF1">
    <property type="entry name" value="AUTOPHAGY-RELATED 2, ISOFORM A"/>
    <property type="match status" value="1"/>
</dbReference>
<reference evidence="13 14" key="1">
    <citation type="journal article" date="2018" name="Plant J.">
        <title>Genome sequences of Chlorella sorokiniana UTEX 1602 and Micractinium conductrix SAG 241.80: implications to maltose excretion by a green alga.</title>
        <authorList>
            <person name="Arriola M.B."/>
            <person name="Velmurugan N."/>
            <person name="Zhang Y."/>
            <person name="Plunkett M.H."/>
            <person name="Hondzo H."/>
            <person name="Barney B.M."/>
        </authorList>
    </citation>
    <scope>NUCLEOTIDE SEQUENCE [LARGE SCALE GENOMIC DNA]</scope>
    <source>
        <strain evidence="14">UTEX 1602</strain>
    </source>
</reference>
<dbReference type="Proteomes" id="UP000239899">
    <property type="component" value="Unassembled WGS sequence"/>
</dbReference>
<dbReference type="GO" id="GO:0000045">
    <property type="term" value="P:autophagosome assembly"/>
    <property type="evidence" value="ECO:0007669"/>
    <property type="project" value="TreeGrafter"/>
</dbReference>
<evidence type="ECO:0000256" key="5">
    <source>
        <dbReference type="ARBA" id="ARBA00022448"/>
    </source>
</evidence>
<evidence type="ECO:0000256" key="6">
    <source>
        <dbReference type="ARBA" id="ARBA00022824"/>
    </source>
</evidence>
<dbReference type="GO" id="GO:0005789">
    <property type="term" value="C:endoplasmic reticulum membrane"/>
    <property type="evidence" value="ECO:0007669"/>
    <property type="project" value="UniProtKB-SubCell"/>
</dbReference>
<evidence type="ECO:0000256" key="7">
    <source>
        <dbReference type="ARBA" id="ARBA00023006"/>
    </source>
</evidence>
<evidence type="ECO:0000256" key="10">
    <source>
        <dbReference type="ARBA" id="ARBA00024479"/>
    </source>
</evidence>
<feature type="region of interest" description="Disordered" evidence="12">
    <location>
        <begin position="1437"/>
        <end position="1458"/>
    </location>
</feature>
<dbReference type="GO" id="GO:0034727">
    <property type="term" value="P:piecemeal microautophagy of the nucleus"/>
    <property type="evidence" value="ECO:0007669"/>
    <property type="project" value="TreeGrafter"/>
</dbReference>
<organism evidence="13 14">
    <name type="scientific">Chlorella sorokiniana</name>
    <name type="common">Freshwater green alga</name>
    <dbReference type="NCBI Taxonomy" id="3076"/>
    <lineage>
        <taxon>Eukaryota</taxon>
        <taxon>Viridiplantae</taxon>
        <taxon>Chlorophyta</taxon>
        <taxon>core chlorophytes</taxon>
        <taxon>Trebouxiophyceae</taxon>
        <taxon>Chlorellales</taxon>
        <taxon>Chlorellaceae</taxon>
        <taxon>Chlorella clade</taxon>
        <taxon>Chlorella</taxon>
    </lineage>
</organism>
<dbReference type="GO" id="GO:0034045">
    <property type="term" value="C:phagophore assembly site membrane"/>
    <property type="evidence" value="ECO:0007669"/>
    <property type="project" value="UniProtKB-SubCell"/>
</dbReference>
<comment type="subcellular location">
    <subcellularLocation>
        <location evidence="1">Endoplasmic reticulum membrane</location>
        <topology evidence="1">Peripheral membrane protein</topology>
    </subcellularLocation>
    <subcellularLocation>
        <location evidence="2">Preautophagosomal structure membrane</location>
        <topology evidence="2">Peripheral membrane protein</topology>
    </subcellularLocation>
</comment>
<keyword evidence="8" id="KW-0445">Lipid transport</keyword>
<evidence type="ECO:0000256" key="4">
    <source>
        <dbReference type="ARBA" id="ARBA00018070"/>
    </source>
</evidence>
<evidence type="ECO:0000313" key="14">
    <source>
        <dbReference type="Proteomes" id="UP000239899"/>
    </source>
</evidence>
<dbReference type="GO" id="GO:0000422">
    <property type="term" value="P:autophagy of mitochondrion"/>
    <property type="evidence" value="ECO:0007669"/>
    <property type="project" value="TreeGrafter"/>
</dbReference>
<name>A0A2P6TS66_CHLSO</name>
<feature type="compositionally biased region" description="Low complexity" evidence="12">
    <location>
        <begin position="1090"/>
        <end position="1107"/>
    </location>
</feature>
<feature type="region of interest" description="Disordered" evidence="12">
    <location>
        <begin position="1090"/>
        <end position="1111"/>
    </location>
</feature>
<gene>
    <name evidence="13" type="ORF">C2E21_3779</name>
</gene>
<comment type="catalytic activity">
    <reaction evidence="10">
        <text>a 1,2-diacyl-sn-glycero-3-phospho-L-serine(in) = a 1,2-diacyl-sn-glycero-3-phospho-L-serine(out)</text>
        <dbReference type="Rhea" id="RHEA:38663"/>
        <dbReference type="ChEBI" id="CHEBI:57262"/>
    </reaction>
</comment>
<accession>A0A2P6TS66</accession>
<evidence type="ECO:0000313" key="13">
    <source>
        <dbReference type="EMBL" id="PRW56894.1"/>
    </source>
</evidence>
<comment type="similarity">
    <text evidence="3">Belongs to the ATG2 family.</text>
</comment>
<dbReference type="GO" id="GO:0061908">
    <property type="term" value="C:phagophore"/>
    <property type="evidence" value="ECO:0007669"/>
    <property type="project" value="TreeGrafter"/>
</dbReference>
<keyword evidence="7" id="KW-0072">Autophagy</keyword>
<dbReference type="GO" id="GO:0061709">
    <property type="term" value="P:reticulophagy"/>
    <property type="evidence" value="ECO:0007669"/>
    <property type="project" value="TreeGrafter"/>
</dbReference>
<evidence type="ECO:0000256" key="11">
    <source>
        <dbReference type="ARBA" id="ARBA00024615"/>
    </source>
</evidence>
<dbReference type="PANTHER" id="PTHR13190">
    <property type="entry name" value="AUTOPHAGY-RELATED 2, ISOFORM A"/>
    <property type="match status" value="1"/>
</dbReference>
<evidence type="ECO:0000256" key="3">
    <source>
        <dbReference type="ARBA" id="ARBA00009714"/>
    </source>
</evidence>
<dbReference type="InterPro" id="IPR026849">
    <property type="entry name" value="ATG2"/>
</dbReference>
<keyword evidence="9" id="KW-0472">Membrane</keyword>
<protein>
    <recommendedName>
        <fullName evidence="4">Autophagy-related protein 2</fullName>
    </recommendedName>
</protein>
<evidence type="ECO:0000256" key="1">
    <source>
        <dbReference type="ARBA" id="ARBA00004406"/>
    </source>
</evidence>
<dbReference type="STRING" id="3076.A0A2P6TS66"/>
<evidence type="ECO:0000256" key="8">
    <source>
        <dbReference type="ARBA" id="ARBA00023055"/>
    </source>
</evidence>
<keyword evidence="5" id="KW-0813">Transport</keyword>
<keyword evidence="6" id="KW-0256">Endoplasmic reticulum</keyword>
<evidence type="ECO:0000256" key="2">
    <source>
        <dbReference type="ARBA" id="ARBA00004623"/>
    </source>
</evidence>
<dbReference type="GO" id="GO:0061723">
    <property type="term" value="P:glycophagy"/>
    <property type="evidence" value="ECO:0007669"/>
    <property type="project" value="TreeGrafter"/>
</dbReference>
<keyword evidence="14" id="KW-1185">Reference proteome</keyword>
<dbReference type="OrthoDB" id="514013at2759"/>
<evidence type="ECO:0000256" key="12">
    <source>
        <dbReference type="SAM" id="MobiDB-lite"/>
    </source>
</evidence>
<comment type="caution">
    <text evidence="13">The sequence shown here is derived from an EMBL/GenBank/DDBJ whole genome shotgun (WGS) entry which is preliminary data.</text>
</comment>
<dbReference type="GO" id="GO:0032266">
    <property type="term" value="F:phosphatidylinositol-3-phosphate binding"/>
    <property type="evidence" value="ECO:0007669"/>
    <property type="project" value="TreeGrafter"/>
</dbReference>
<comment type="catalytic activity">
    <reaction evidence="11">
        <text>a 1,2-diacyl-sn-glycero-3-phosphoethanolamine(in) = a 1,2-diacyl-sn-glycero-3-phosphoethanolamine(out)</text>
        <dbReference type="Rhea" id="RHEA:38895"/>
        <dbReference type="ChEBI" id="CHEBI:64612"/>
    </reaction>
</comment>
<dbReference type="Pfam" id="PF13329">
    <property type="entry name" value="ATG2_CAD"/>
    <property type="match status" value="2"/>
</dbReference>